<evidence type="ECO:0008006" key="3">
    <source>
        <dbReference type="Google" id="ProtNLM"/>
    </source>
</evidence>
<sequence length="118" mass="13673">MKDMQQAIQSQSNNDDCIQLLQDIQSLYAYDLSQTISSFDLTRYLVLNSQINQVGESLKKLRLFINNDAGFAGKQHEAVRLTENIQKPIHHLKRELAVRKENLEKLKKIKQSLFAKKD</sequence>
<gene>
    <name evidence="1" type="ORF">BSTOLATCC_MIC47933</name>
</gene>
<name>A0AAU9JPD8_9CILI</name>
<accession>A0AAU9JPD8</accession>
<proteinExistence type="predicted"/>
<reference evidence="1" key="1">
    <citation type="submission" date="2021-09" db="EMBL/GenBank/DDBJ databases">
        <authorList>
            <consortium name="AG Swart"/>
            <person name="Singh M."/>
            <person name="Singh A."/>
            <person name="Seah K."/>
            <person name="Emmerich C."/>
        </authorList>
    </citation>
    <scope>NUCLEOTIDE SEQUENCE</scope>
    <source>
        <strain evidence="1">ATCC30299</strain>
    </source>
</reference>
<dbReference type="AlphaFoldDB" id="A0AAU9JPD8"/>
<evidence type="ECO:0000313" key="1">
    <source>
        <dbReference type="EMBL" id="CAG9329102.1"/>
    </source>
</evidence>
<dbReference type="Proteomes" id="UP001162131">
    <property type="component" value="Unassembled WGS sequence"/>
</dbReference>
<comment type="caution">
    <text evidence="1">The sequence shown here is derived from an EMBL/GenBank/DDBJ whole genome shotgun (WGS) entry which is preliminary data.</text>
</comment>
<keyword evidence="2" id="KW-1185">Reference proteome</keyword>
<protein>
    <recommendedName>
        <fullName evidence="3">Biogenesis of lysosome-related organelles complex 1 subunit 7</fullName>
    </recommendedName>
</protein>
<evidence type="ECO:0000313" key="2">
    <source>
        <dbReference type="Proteomes" id="UP001162131"/>
    </source>
</evidence>
<dbReference type="EMBL" id="CAJZBQ010000047">
    <property type="protein sequence ID" value="CAG9329102.1"/>
    <property type="molecule type" value="Genomic_DNA"/>
</dbReference>
<organism evidence="1 2">
    <name type="scientific">Blepharisma stoltei</name>
    <dbReference type="NCBI Taxonomy" id="1481888"/>
    <lineage>
        <taxon>Eukaryota</taxon>
        <taxon>Sar</taxon>
        <taxon>Alveolata</taxon>
        <taxon>Ciliophora</taxon>
        <taxon>Postciliodesmatophora</taxon>
        <taxon>Heterotrichea</taxon>
        <taxon>Heterotrichida</taxon>
        <taxon>Blepharismidae</taxon>
        <taxon>Blepharisma</taxon>
    </lineage>
</organism>